<keyword evidence="1" id="KW-0175">Coiled coil</keyword>
<evidence type="ECO:0000256" key="1">
    <source>
        <dbReference type="SAM" id="Coils"/>
    </source>
</evidence>
<dbReference type="EMBL" id="LXFE01002647">
    <property type="protein sequence ID" value="OLL22883.1"/>
    <property type="molecule type" value="Genomic_DNA"/>
</dbReference>
<dbReference type="InterPro" id="IPR007590">
    <property type="entry name" value="Saf4/Yju2"/>
</dbReference>
<dbReference type="Pfam" id="PF04502">
    <property type="entry name" value="Saf4_Yju2"/>
    <property type="match status" value="1"/>
</dbReference>
<dbReference type="Proteomes" id="UP000186594">
    <property type="component" value="Unassembled WGS sequence"/>
</dbReference>
<dbReference type="GO" id="GO:0071006">
    <property type="term" value="C:U2-type catalytic step 1 spliceosome"/>
    <property type="evidence" value="ECO:0007669"/>
    <property type="project" value="TreeGrafter"/>
</dbReference>
<dbReference type="OrthoDB" id="5570127at2759"/>
<accession>A0A1U7LJW7</accession>
<dbReference type="STRING" id="1198029.A0A1U7LJW7"/>
<reference evidence="2 3" key="1">
    <citation type="submission" date="2016-04" db="EMBL/GenBank/DDBJ databases">
        <title>Evolutionary innovation and constraint leading to complex multicellularity in the Ascomycota.</title>
        <authorList>
            <person name="Cisse O."/>
            <person name="Nguyen A."/>
            <person name="Hewitt D.A."/>
            <person name="Jedd G."/>
            <person name="Stajich J.E."/>
        </authorList>
    </citation>
    <scope>NUCLEOTIDE SEQUENCE [LARGE SCALE GENOMIC DNA]</scope>
    <source>
        <strain evidence="2 3">DAH-3</strain>
    </source>
</reference>
<sequence>MRCNSCGEYIYKGKKFNARKEHSGEAYMSISIFRFYIRCTRCSAEITFKTDPKNADYTAERGASRNFEPWREQQKEEEEDKLARLAEEEENAMTKLENKTTNTKREMEIMDALDDIRTRNARNERIGVEGAVRHLESETQRSAIETEEDRLNRQDAEIAKTVFDKTIKTTITPTPAKSSIASFKKPKAKKPKQNGVALGIVLKKTV</sequence>
<evidence type="ECO:0000313" key="2">
    <source>
        <dbReference type="EMBL" id="OLL22883.1"/>
    </source>
</evidence>
<dbReference type="AlphaFoldDB" id="A0A1U7LJW7"/>
<evidence type="ECO:0000313" key="3">
    <source>
        <dbReference type="Proteomes" id="UP000186594"/>
    </source>
</evidence>
<dbReference type="PANTHER" id="PTHR12111">
    <property type="entry name" value="SPLICING FACTOR YJU2"/>
    <property type="match status" value="1"/>
</dbReference>
<dbReference type="PANTHER" id="PTHR12111:SF1">
    <property type="entry name" value="SPLICING FACTOR YJU2"/>
    <property type="match status" value="1"/>
</dbReference>
<gene>
    <name evidence="2" type="ORF">NEOLI_003778</name>
</gene>
<dbReference type="GO" id="GO:0000974">
    <property type="term" value="C:Prp19 complex"/>
    <property type="evidence" value="ECO:0007669"/>
    <property type="project" value="EnsemblFungi"/>
</dbReference>
<dbReference type="GO" id="GO:0000398">
    <property type="term" value="P:mRNA splicing, via spliceosome"/>
    <property type="evidence" value="ECO:0007669"/>
    <property type="project" value="InterPro"/>
</dbReference>
<protein>
    <submittedName>
        <fullName evidence="2">Pre-mRNA-splicing factor cwf16</fullName>
    </submittedName>
</protein>
<name>A0A1U7LJW7_NEOID</name>
<comment type="caution">
    <text evidence="2">The sequence shown here is derived from an EMBL/GenBank/DDBJ whole genome shotgun (WGS) entry which is preliminary data.</text>
</comment>
<feature type="coiled-coil region" evidence="1">
    <location>
        <begin position="71"/>
        <end position="106"/>
    </location>
</feature>
<proteinExistence type="predicted"/>
<organism evidence="2 3">
    <name type="scientific">Neolecta irregularis (strain DAH-3)</name>
    <dbReference type="NCBI Taxonomy" id="1198029"/>
    <lineage>
        <taxon>Eukaryota</taxon>
        <taxon>Fungi</taxon>
        <taxon>Dikarya</taxon>
        <taxon>Ascomycota</taxon>
        <taxon>Taphrinomycotina</taxon>
        <taxon>Neolectales</taxon>
        <taxon>Neolectaceae</taxon>
        <taxon>Neolecta</taxon>
    </lineage>
</organism>
<keyword evidence="3" id="KW-1185">Reference proteome</keyword>